<dbReference type="GO" id="GO:0005576">
    <property type="term" value="C:extracellular region"/>
    <property type="evidence" value="ECO:0007669"/>
    <property type="project" value="UniProtKB-ARBA"/>
</dbReference>
<comment type="catalytic activity">
    <reaction evidence="10">
        <text>a 1,2-diacyl-sn-glycero-3-phospho-(1D-myo-inositol-4,5-bisphosphate) + H2O = 1D-myo-inositol 1,4,5-trisphosphate + a 1,2-diacyl-sn-glycerol + H(+)</text>
        <dbReference type="Rhea" id="RHEA:33179"/>
        <dbReference type="ChEBI" id="CHEBI:15377"/>
        <dbReference type="ChEBI" id="CHEBI:15378"/>
        <dbReference type="ChEBI" id="CHEBI:17815"/>
        <dbReference type="ChEBI" id="CHEBI:58456"/>
        <dbReference type="ChEBI" id="CHEBI:203600"/>
        <dbReference type="EC" id="3.1.4.11"/>
    </reaction>
</comment>
<keyword evidence="7 10" id="KW-0442">Lipid degradation</keyword>
<dbReference type="Gene3D" id="3.20.20.190">
    <property type="entry name" value="Phosphatidylinositol (PI) phosphodiesterase"/>
    <property type="match status" value="1"/>
</dbReference>
<dbReference type="GO" id="GO:1990845">
    <property type="term" value="P:adaptive thermogenesis"/>
    <property type="evidence" value="ECO:0007669"/>
    <property type="project" value="UniProtKB-ARBA"/>
</dbReference>
<dbReference type="RefSeq" id="XP_018270012.1">
    <property type="nucleotide sequence ID" value="XM_018417376.1"/>
</dbReference>
<reference evidence="13 14" key="1">
    <citation type="journal article" date="2015" name="Front. Microbiol.">
        <title>Genome sequence of the plant growth promoting endophytic yeast Rhodotorula graminis WP1.</title>
        <authorList>
            <person name="Firrincieli A."/>
            <person name="Otillar R."/>
            <person name="Salamov A."/>
            <person name="Schmutz J."/>
            <person name="Khan Z."/>
            <person name="Redman R.S."/>
            <person name="Fleck N.D."/>
            <person name="Lindquist E."/>
            <person name="Grigoriev I.V."/>
            <person name="Doty S.L."/>
        </authorList>
    </citation>
    <scope>NUCLEOTIDE SEQUENCE [LARGE SCALE GENOMIC DNA]</scope>
    <source>
        <strain evidence="13 14">WP1</strain>
    </source>
</reference>
<evidence type="ECO:0000256" key="8">
    <source>
        <dbReference type="ARBA" id="ARBA00023098"/>
    </source>
</evidence>
<dbReference type="Gene3D" id="1.10.238.10">
    <property type="entry name" value="EF-hand"/>
    <property type="match status" value="1"/>
</dbReference>
<feature type="compositionally biased region" description="Low complexity" evidence="11">
    <location>
        <begin position="976"/>
        <end position="993"/>
    </location>
</feature>
<keyword evidence="9" id="KW-0807">Transducer</keyword>
<dbReference type="SUPFAM" id="SSF49562">
    <property type="entry name" value="C2 domain (Calcium/lipid-binding domain, CaLB)"/>
    <property type="match status" value="1"/>
</dbReference>
<dbReference type="InterPro" id="IPR001192">
    <property type="entry name" value="PI-PLC_fam"/>
</dbReference>
<keyword evidence="4" id="KW-0479">Metal-binding</keyword>
<dbReference type="Pfam" id="PF00168">
    <property type="entry name" value="C2"/>
    <property type="match status" value="1"/>
</dbReference>
<dbReference type="GO" id="GO:0008233">
    <property type="term" value="F:peptidase activity"/>
    <property type="evidence" value="ECO:0007669"/>
    <property type="project" value="UniProtKB-KW"/>
</dbReference>
<dbReference type="Pfam" id="PF00388">
    <property type="entry name" value="PI-PLC-X"/>
    <property type="match status" value="1"/>
</dbReference>
<dbReference type="CDD" id="cd00275">
    <property type="entry name" value="C2_PLC_like"/>
    <property type="match status" value="1"/>
</dbReference>
<keyword evidence="3" id="KW-0645">Protease</keyword>
<evidence type="ECO:0000259" key="12">
    <source>
        <dbReference type="PROSITE" id="PS50008"/>
    </source>
</evidence>
<feature type="compositionally biased region" description="Low complexity" evidence="11">
    <location>
        <begin position="26"/>
        <end position="42"/>
    </location>
</feature>
<dbReference type="GO" id="GO:0048015">
    <property type="term" value="P:phosphatidylinositol-mediated signaling"/>
    <property type="evidence" value="ECO:0007669"/>
    <property type="project" value="TreeGrafter"/>
</dbReference>
<dbReference type="Gene3D" id="3.40.630.10">
    <property type="entry name" value="Zn peptidases"/>
    <property type="match status" value="1"/>
</dbReference>
<feature type="compositionally biased region" description="Low complexity" evidence="11">
    <location>
        <begin position="643"/>
        <end position="657"/>
    </location>
</feature>
<dbReference type="GO" id="GO:0004435">
    <property type="term" value="F:phosphatidylinositol-4,5-bisphosphate phospholipase C activity"/>
    <property type="evidence" value="ECO:0007669"/>
    <property type="project" value="UniProtKB-EC"/>
</dbReference>
<evidence type="ECO:0000256" key="7">
    <source>
        <dbReference type="ARBA" id="ARBA00022963"/>
    </source>
</evidence>
<proteinExistence type="inferred from homology"/>
<dbReference type="InterPro" id="IPR011650">
    <property type="entry name" value="Peptidase_M20_dimer"/>
</dbReference>
<dbReference type="FunFam" id="1.10.150.900:FF:000003">
    <property type="entry name" value="N-fatty-acyl-amino acid synthase/hydrolase PM20D1"/>
    <property type="match status" value="1"/>
</dbReference>
<gene>
    <name evidence="13" type="ORF">RHOBADRAFT_54547</name>
</gene>
<dbReference type="GO" id="GO:0043605">
    <property type="term" value="P:amide catabolic process"/>
    <property type="evidence" value="ECO:0007669"/>
    <property type="project" value="UniProtKB-ARBA"/>
</dbReference>
<dbReference type="InterPro" id="IPR002933">
    <property type="entry name" value="Peptidase_M20"/>
</dbReference>
<dbReference type="PANTHER" id="PTHR10336">
    <property type="entry name" value="PHOSPHOINOSITIDE-SPECIFIC PHOSPHOLIPASE C FAMILY PROTEIN"/>
    <property type="match status" value="1"/>
</dbReference>
<dbReference type="GO" id="GO:0016810">
    <property type="term" value="F:hydrolase activity, acting on carbon-nitrogen (but not peptide) bonds"/>
    <property type="evidence" value="ECO:0007669"/>
    <property type="project" value="UniProtKB-ARBA"/>
</dbReference>
<comment type="similarity">
    <text evidence="1">Belongs to the peptidase M20A family.</text>
</comment>
<dbReference type="FunFam" id="3.40.630.10:FF:000027">
    <property type="entry name" value="N-fatty-acyl-amino acid synthase/hydrolase PM20D1"/>
    <property type="match status" value="1"/>
</dbReference>
<dbReference type="InterPro" id="IPR036264">
    <property type="entry name" value="Bact_exopeptidase_dim_dom"/>
</dbReference>
<dbReference type="InterPro" id="IPR000008">
    <property type="entry name" value="C2_dom"/>
</dbReference>
<dbReference type="SUPFAM" id="SSF51695">
    <property type="entry name" value="PLC-like phosphodiesterases"/>
    <property type="match status" value="1"/>
</dbReference>
<dbReference type="GO" id="GO:0016042">
    <property type="term" value="P:lipid catabolic process"/>
    <property type="evidence" value="ECO:0007669"/>
    <property type="project" value="UniProtKB-KW"/>
</dbReference>
<dbReference type="SUPFAM" id="SSF53187">
    <property type="entry name" value="Zn-dependent exopeptidases"/>
    <property type="match status" value="1"/>
</dbReference>
<dbReference type="SUPFAM" id="SSF55031">
    <property type="entry name" value="Bacterial exopeptidase dimerisation domain"/>
    <property type="match status" value="1"/>
</dbReference>
<evidence type="ECO:0000256" key="11">
    <source>
        <dbReference type="SAM" id="MobiDB-lite"/>
    </source>
</evidence>
<feature type="region of interest" description="Disordered" evidence="11">
    <location>
        <begin position="968"/>
        <end position="993"/>
    </location>
</feature>
<dbReference type="GO" id="GO:0051209">
    <property type="term" value="P:release of sequestered calcium ion into cytosol"/>
    <property type="evidence" value="ECO:0007669"/>
    <property type="project" value="TreeGrafter"/>
</dbReference>
<dbReference type="Proteomes" id="UP000053890">
    <property type="component" value="Unassembled WGS sequence"/>
</dbReference>
<dbReference type="SMART" id="SM00239">
    <property type="entry name" value="C2"/>
    <property type="match status" value="1"/>
</dbReference>
<accession>A0A0P9EP41</accession>
<dbReference type="CDD" id="cd08598">
    <property type="entry name" value="PI-PLC1c_yeast"/>
    <property type="match status" value="1"/>
</dbReference>
<dbReference type="GO" id="GO:0046872">
    <property type="term" value="F:metal ion binding"/>
    <property type="evidence" value="ECO:0007669"/>
    <property type="project" value="UniProtKB-KW"/>
</dbReference>
<dbReference type="InterPro" id="IPR035892">
    <property type="entry name" value="C2_domain_sf"/>
</dbReference>
<keyword evidence="5 10" id="KW-0378">Hydrolase</keyword>
<dbReference type="Pfam" id="PF01546">
    <property type="entry name" value="Peptidase_M20"/>
    <property type="match status" value="1"/>
</dbReference>
<keyword evidence="8 10" id="KW-0443">Lipid metabolism</keyword>
<evidence type="ECO:0000256" key="10">
    <source>
        <dbReference type="RuleBase" id="RU361133"/>
    </source>
</evidence>
<dbReference type="GO" id="GO:0006520">
    <property type="term" value="P:amino acid metabolic process"/>
    <property type="evidence" value="ECO:0007669"/>
    <property type="project" value="UniProtKB-ARBA"/>
</dbReference>
<evidence type="ECO:0000256" key="1">
    <source>
        <dbReference type="ARBA" id="ARBA00006247"/>
    </source>
</evidence>
<dbReference type="SMART" id="SM00148">
    <property type="entry name" value="PLCXc"/>
    <property type="match status" value="1"/>
</dbReference>
<dbReference type="GO" id="GO:0006508">
    <property type="term" value="P:proteolysis"/>
    <property type="evidence" value="ECO:0007669"/>
    <property type="project" value="UniProtKB-KW"/>
</dbReference>
<dbReference type="Gene3D" id="1.10.150.900">
    <property type="match status" value="1"/>
</dbReference>
<dbReference type="PRINTS" id="PR00390">
    <property type="entry name" value="PHPHLIPASEC"/>
</dbReference>
<keyword evidence="6" id="KW-0862">Zinc</keyword>
<dbReference type="InterPro" id="IPR011992">
    <property type="entry name" value="EF-hand-dom_pair"/>
</dbReference>
<evidence type="ECO:0000256" key="9">
    <source>
        <dbReference type="ARBA" id="ARBA00023224"/>
    </source>
</evidence>
<dbReference type="OrthoDB" id="269822at2759"/>
<dbReference type="InterPro" id="IPR001711">
    <property type="entry name" value="PLipase_C_Pinositol-sp_Y"/>
</dbReference>
<feature type="compositionally biased region" description="Low complexity" evidence="11">
    <location>
        <begin position="565"/>
        <end position="579"/>
    </location>
</feature>
<dbReference type="Pfam" id="PF00387">
    <property type="entry name" value="PI-PLC-Y"/>
    <property type="match status" value="1"/>
</dbReference>
<dbReference type="InterPro" id="IPR000909">
    <property type="entry name" value="PLipase_C_PInositol-sp_X_dom"/>
</dbReference>
<dbReference type="Pfam" id="PF07687">
    <property type="entry name" value="M20_dimer"/>
    <property type="match status" value="1"/>
</dbReference>
<evidence type="ECO:0000256" key="4">
    <source>
        <dbReference type="ARBA" id="ARBA00022723"/>
    </source>
</evidence>
<evidence type="ECO:0000256" key="6">
    <source>
        <dbReference type="ARBA" id="ARBA00022833"/>
    </source>
</evidence>
<dbReference type="InterPro" id="IPR017946">
    <property type="entry name" value="PLC-like_Pdiesterase_TIM-brl"/>
</dbReference>
<feature type="compositionally biased region" description="Low complexity" evidence="11">
    <location>
        <begin position="604"/>
        <end position="636"/>
    </location>
</feature>
<evidence type="ECO:0000256" key="3">
    <source>
        <dbReference type="ARBA" id="ARBA00022670"/>
    </source>
</evidence>
<dbReference type="PROSITE" id="PS50007">
    <property type="entry name" value="PIPLC_X_DOMAIN"/>
    <property type="match status" value="1"/>
</dbReference>
<feature type="compositionally biased region" description="Low complexity" evidence="11">
    <location>
        <begin position="72"/>
        <end position="83"/>
    </location>
</feature>
<dbReference type="CDD" id="cd05674">
    <property type="entry name" value="M20_yscS"/>
    <property type="match status" value="1"/>
</dbReference>
<keyword evidence="14" id="KW-1185">Reference proteome</keyword>
<dbReference type="EMBL" id="KQ474081">
    <property type="protein sequence ID" value="KPV73963.1"/>
    <property type="molecule type" value="Genomic_DNA"/>
</dbReference>
<feature type="region of interest" description="Disordered" evidence="11">
    <location>
        <begin position="556"/>
        <end position="665"/>
    </location>
</feature>
<protein>
    <recommendedName>
        <fullName evidence="2 10">Phosphoinositide phospholipase C</fullName>
        <ecNumber evidence="2 10">3.1.4.11</ecNumber>
    </recommendedName>
</protein>
<evidence type="ECO:0000256" key="5">
    <source>
        <dbReference type="ARBA" id="ARBA00022801"/>
    </source>
</evidence>
<dbReference type="SMART" id="SM00149">
    <property type="entry name" value="PLCYc"/>
    <property type="match status" value="1"/>
</dbReference>
<dbReference type="GO" id="GO:0043604">
    <property type="term" value="P:amide biosynthetic process"/>
    <property type="evidence" value="ECO:0007669"/>
    <property type="project" value="UniProtKB-ARBA"/>
</dbReference>
<dbReference type="GeneID" id="28977824"/>
<evidence type="ECO:0000256" key="2">
    <source>
        <dbReference type="ARBA" id="ARBA00012368"/>
    </source>
</evidence>
<evidence type="ECO:0000313" key="13">
    <source>
        <dbReference type="EMBL" id="KPV73963.1"/>
    </source>
</evidence>
<sequence length="1543" mass="167198">MPDPPSAAPCEPTVAPQLPRDDERSTPTTATAASAGPAHGTAEQSSHGPGGDWLVVSEALADLAPPAPPPRLTSRSSSSSRQPGTFCIPVELVKPGMEMLKVSAKSARRVKPRRVWLELASETPDDGEMGLEVGIGVVGGQDVRLCWEKNGPGLGFSRSPNYASVPLSRIRDLRFASAGSPYRTSLHLPPSVEPRWMTVIYAAPPSSGFLSSVAGSPSYKLVHFIALSPHDLDLVQKTLEGFKEGRLAKGISGGSSAHDVPPEEADRVVHEVEVHQLCARLGMGMSKGEISAAFQRSAAPNDFLDFKAFQTFVKLLKRRADIEEIYRTVVGVDQPGGFDEAAWTAFLRETQGISSDETIDKTFSKYASPGERPLVTLDGFVSFLMSSDNAAIKDESKQDMTRPLPEYFISSSHNTYLIGSQFQGQSTVEGYIRALQQGCRSVELDVWDGDNGEPAVTHGHTLTTKIPVRMVLQAIAQYAFLASPYPVVLSVEVHCELDQQDKLAAILHDTLGDRLVSRRLDEMEADAEVDKLPSPHDLRGKFLLKAKNKFMTSNENGFPVKLVPSGDSSSSEVSSQSSSDGDFKNSKFYRAIRQFRGSDSSSTRPPILRGRSSRSSISSVGSQPVPVPSSLVAPSSTITGSELSVSPPNMPSMLSPPSLGPPTPTLPAKPKDMAMSHALASLLVYTVGVKARGFNKKEKYAATHVISLGETRLAKMLRDEATRQDFVAHNRAHLTRAYPKGSRLTSSNFAPHHMWAAGVQLVALNWQTFDVGMELNSAMFARAARCGYVLKPDFLRKKGAEKDKVASLRSEKYRLDIEVISAQQLPRPRGSGSDMDACVLDPFVEVSLFVPGVVGMQKRRTPVVLGNAFNPTFRAASSTSPTSASQFSFTFSSHPSPGMLDLAFVRFEVLNAKGNVKAALDEGKGDSVGAYTIGVGALMPGYRHLPLYDGMGDQHLYSTLFINTTTMNQSARPRSTSDQAPAAASSSTAPHPTRSRLTPLIFLLPLALSVLFSQLQRIDSVRDWAASRFSTSEVVDTAPLVLEGVSCPAVVEPLNVGVDWRPEDDEVYKMLAVERLQGAVRIPTESFDDMLGPDDPRFAIMGDLHAYFEQTFPRVYATLDVETVAQWGLLFTWKGSDSSLKPVVLMAHQDVVPVNAVTAKRWTHPPFSGLYDEQGWIWGRGSADCKNTLVGALAAIDKLIQEGFTPTRSIIISSGADEEVGGRRTALPIARELEARYGKDGVALIVDEGSGGVDTVFGVPFARFGTAEKGAVSAHIEIFMPGGHSSVPLGPHTSIGVLARCIVALEDHPFLPGLRAGSPMLQQLQCAADHGHVSDAWRRRVRDPSQWASLGTDLAKKDPIFRAFLGTTQAVDLIDGGIKLNALPEYASAFINYRIDFQSSVNETLEHIASILELVVTSLGLVFAPFGTHPEVDNNVVRLSQFGTSGIEPAPLTPTEGAVWELMAGTTRHVWPGAVVAPSGMIANTDTKHTWNLTRHIYRFVPASTDLIKGFHTVDERIHIDAHISTIRFFHTLLRNTATWRAP</sequence>
<dbReference type="Gene3D" id="2.60.40.150">
    <property type="entry name" value="C2 domain"/>
    <property type="match status" value="1"/>
</dbReference>
<feature type="region of interest" description="Disordered" evidence="11">
    <location>
        <begin position="1"/>
        <end position="85"/>
    </location>
</feature>
<name>A0A0P9EP41_RHOGW</name>
<feature type="domain" description="PI-PLC Y-box" evidence="12">
    <location>
        <begin position="679"/>
        <end position="796"/>
    </location>
</feature>
<dbReference type="EC" id="3.1.4.11" evidence="2 10"/>
<dbReference type="SUPFAM" id="SSF47473">
    <property type="entry name" value="EF-hand"/>
    <property type="match status" value="1"/>
</dbReference>
<evidence type="ECO:0000313" key="14">
    <source>
        <dbReference type="Proteomes" id="UP000053890"/>
    </source>
</evidence>
<organism evidence="13 14">
    <name type="scientific">Rhodotorula graminis (strain WP1)</name>
    <dbReference type="NCBI Taxonomy" id="578459"/>
    <lineage>
        <taxon>Eukaryota</taxon>
        <taxon>Fungi</taxon>
        <taxon>Dikarya</taxon>
        <taxon>Basidiomycota</taxon>
        <taxon>Pucciniomycotina</taxon>
        <taxon>Microbotryomycetes</taxon>
        <taxon>Sporidiobolales</taxon>
        <taxon>Sporidiobolaceae</taxon>
        <taxon>Rhodotorula</taxon>
    </lineage>
</organism>
<dbReference type="PANTHER" id="PTHR10336:SF36">
    <property type="entry name" value="1-PHOSPHATIDYLINOSITOL 4,5-BISPHOSPHATE PHOSPHODIESTERASE BETA-4"/>
    <property type="match status" value="1"/>
</dbReference>
<dbReference type="STRING" id="578459.A0A0P9EP41"/>
<dbReference type="PROSITE" id="PS50008">
    <property type="entry name" value="PIPLC_Y_DOMAIN"/>
    <property type="match status" value="1"/>
</dbReference>